<accession>A0A401FU12</accession>
<dbReference type="InterPro" id="IPR001789">
    <property type="entry name" value="Sig_transdc_resp-reg_receiver"/>
</dbReference>
<dbReference type="InterPro" id="IPR050595">
    <property type="entry name" value="Bact_response_regulator"/>
</dbReference>
<comment type="caution">
    <text evidence="4">The sequence shown here is derived from an EMBL/GenBank/DDBJ whole genome shotgun (WGS) entry which is preliminary data.</text>
</comment>
<evidence type="ECO:0000256" key="2">
    <source>
        <dbReference type="PROSITE-ProRule" id="PRU00169"/>
    </source>
</evidence>
<dbReference type="CDD" id="cd00156">
    <property type="entry name" value="REC"/>
    <property type="match status" value="1"/>
</dbReference>
<dbReference type="PROSITE" id="PS50110">
    <property type="entry name" value="RESPONSE_REGULATORY"/>
    <property type="match status" value="1"/>
</dbReference>
<dbReference type="AlphaFoldDB" id="A0A401FU12"/>
<dbReference type="Proteomes" id="UP000288096">
    <property type="component" value="Unassembled WGS sequence"/>
</dbReference>
<evidence type="ECO:0000256" key="1">
    <source>
        <dbReference type="ARBA" id="ARBA00022553"/>
    </source>
</evidence>
<keyword evidence="1 2" id="KW-0597">Phosphoprotein</keyword>
<name>A0A401FU12_9BACT</name>
<proteinExistence type="predicted"/>
<evidence type="ECO:0000313" key="4">
    <source>
        <dbReference type="EMBL" id="GBC60451.1"/>
    </source>
</evidence>
<dbReference type="InterPro" id="IPR011006">
    <property type="entry name" value="CheY-like_superfamily"/>
</dbReference>
<organism evidence="4 5">
    <name type="scientific">Desulfonema ishimotonii</name>
    <dbReference type="NCBI Taxonomy" id="45657"/>
    <lineage>
        <taxon>Bacteria</taxon>
        <taxon>Pseudomonadati</taxon>
        <taxon>Thermodesulfobacteriota</taxon>
        <taxon>Desulfobacteria</taxon>
        <taxon>Desulfobacterales</taxon>
        <taxon>Desulfococcaceae</taxon>
        <taxon>Desulfonema</taxon>
    </lineage>
</organism>
<dbReference type="PANTHER" id="PTHR44591">
    <property type="entry name" value="STRESS RESPONSE REGULATOR PROTEIN 1"/>
    <property type="match status" value="1"/>
</dbReference>
<dbReference type="EMBL" id="BEXT01000001">
    <property type="protein sequence ID" value="GBC60451.1"/>
    <property type="molecule type" value="Genomic_DNA"/>
</dbReference>
<evidence type="ECO:0000259" key="3">
    <source>
        <dbReference type="PROSITE" id="PS50110"/>
    </source>
</evidence>
<dbReference type="Pfam" id="PF00072">
    <property type="entry name" value="Response_reg"/>
    <property type="match status" value="1"/>
</dbReference>
<feature type="domain" description="Response regulatory" evidence="3">
    <location>
        <begin position="5"/>
        <end position="120"/>
    </location>
</feature>
<dbReference type="Gene3D" id="3.40.50.2300">
    <property type="match status" value="1"/>
</dbReference>
<dbReference type="RefSeq" id="WP_231714424.1">
    <property type="nucleotide sequence ID" value="NZ_BEXT01000001.1"/>
</dbReference>
<keyword evidence="5" id="KW-1185">Reference proteome</keyword>
<reference evidence="5" key="1">
    <citation type="submission" date="2017-11" db="EMBL/GenBank/DDBJ databases">
        <authorList>
            <person name="Watanabe M."/>
            <person name="Kojima H."/>
        </authorList>
    </citation>
    <scope>NUCLEOTIDE SEQUENCE [LARGE SCALE GENOMIC DNA]</scope>
    <source>
        <strain evidence="5">Tokyo 01</strain>
    </source>
</reference>
<feature type="modified residue" description="4-aspartylphosphate" evidence="2">
    <location>
        <position position="55"/>
    </location>
</feature>
<reference evidence="5" key="2">
    <citation type="submission" date="2019-01" db="EMBL/GenBank/DDBJ databases">
        <title>Genome sequence of Desulfonema ishimotonii strain Tokyo 01.</title>
        <authorList>
            <person name="Fukui M."/>
        </authorList>
    </citation>
    <scope>NUCLEOTIDE SEQUENCE [LARGE SCALE GENOMIC DNA]</scope>
    <source>
        <strain evidence="5">Tokyo 01</strain>
    </source>
</reference>
<sequence length="125" mass="13679">MSAIRILIVDDDTIVVESCRRILEAEGMILQMAENVVAAQEILGRNGPFDLMLTDIKMPRQDGFHLIQHAREGYPNMAVLMMTGYLTPETIKKGTTGGADGFIAKPFTPEELIGAVCDTLKNRAG</sequence>
<protein>
    <submittedName>
        <fullName evidence="4">Response regulator</fullName>
    </submittedName>
</protein>
<dbReference type="SUPFAM" id="SSF52172">
    <property type="entry name" value="CheY-like"/>
    <property type="match status" value="1"/>
</dbReference>
<evidence type="ECO:0000313" key="5">
    <source>
        <dbReference type="Proteomes" id="UP000288096"/>
    </source>
</evidence>
<dbReference type="SMART" id="SM00448">
    <property type="entry name" value="REC"/>
    <property type="match status" value="1"/>
</dbReference>
<dbReference type="GO" id="GO:0000160">
    <property type="term" value="P:phosphorelay signal transduction system"/>
    <property type="evidence" value="ECO:0007669"/>
    <property type="project" value="InterPro"/>
</dbReference>
<gene>
    <name evidence="4" type="ORF">DENIS_1404</name>
</gene>
<dbReference type="PANTHER" id="PTHR44591:SF3">
    <property type="entry name" value="RESPONSE REGULATORY DOMAIN-CONTAINING PROTEIN"/>
    <property type="match status" value="1"/>
</dbReference>